<dbReference type="Proteomes" id="UP001265746">
    <property type="component" value="Unassembled WGS sequence"/>
</dbReference>
<evidence type="ECO:0000256" key="1">
    <source>
        <dbReference type="SAM" id="MobiDB-lite"/>
    </source>
</evidence>
<protein>
    <submittedName>
        <fullName evidence="2">Uncharacterized protein</fullName>
    </submittedName>
</protein>
<dbReference type="EMBL" id="JAUJFL010000001">
    <property type="protein sequence ID" value="KAK2614555.1"/>
    <property type="molecule type" value="Genomic_DNA"/>
</dbReference>
<gene>
    <name evidence="2" type="ORF">N8I77_001366</name>
</gene>
<proteinExistence type="predicted"/>
<accession>A0AAD9SSQ3</accession>
<reference evidence="2" key="1">
    <citation type="submission" date="2023-06" db="EMBL/GenBank/DDBJ databases">
        <authorList>
            <person name="Noh H."/>
        </authorList>
    </citation>
    <scope>NUCLEOTIDE SEQUENCE</scope>
    <source>
        <strain evidence="2">DUCC20226</strain>
    </source>
</reference>
<feature type="region of interest" description="Disordered" evidence="1">
    <location>
        <begin position="75"/>
        <end position="95"/>
    </location>
</feature>
<sequence>MALNLTPQQLQNLQNLTRLRRIELQQQSVALHQPQSNAAAAHVAAPVLNPNPGNQLQVIQPQVVQTQVVQPQVVQPQLGPPTGHHVIGTPPRRRRRLSPAVQRMINDVGPHNQQNRRAFKAWYRGYKSTLRANLGQAWDKMSDDMQSYGVSNPENFVVESGRDELQDILQSLPIQHQLALFDVAMERQMQKGNISSGKVAVFNSIIGRPNDMPLGTS</sequence>
<name>A0AAD9SSQ3_PHOAM</name>
<comment type="caution">
    <text evidence="2">The sequence shown here is derived from an EMBL/GenBank/DDBJ whole genome shotgun (WGS) entry which is preliminary data.</text>
</comment>
<organism evidence="2 3">
    <name type="scientific">Phomopsis amygdali</name>
    <name type="common">Fusicoccum amygdali</name>
    <dbReference type="NCBI Taxonomy" id="1214568"/>
    <lineage>
        <taxon>Eukaryota</taxon>
        <taxon>Fungi</taxon>
        <taxon>Dikarya</taxon>
        <taxon>Ascomycota</taxon>
        <taxon>Pezizomycotina</taxon>
        <taxon>Sordariomycetes</taxon>
        <taxon>Sordariomycetidae</taxon>
        <taxon>Diaporthales</taxon>
        <taxon>Diaporthaceae</taxon>
        <taxon>Diaporthe</taxon>
    </lineage>
</organism>
<dbReference type="AlphaFoldDB" id="A0AAD9SSQ3"/>
<evidence type="ECO:0000313" key="3">
    <source>
        <dbReference type="Proteomes" id="UP001265746"/>
    </source>
</evidence>
<evidence type="ECO:0000313" key="2">
    <source>
        <dbReference type="EMBL" id="KAK2614555.1"/>
    </source>
</evidence>
<keyword evidence="3" id="KW-1185">Reference proteome</keyword>